<feature type="region of interest" description="Disordered" evidence="3">
    <location>
        <begin position="98"/>
        <end position="137"/>
    </location>
</feature>
<keyword evidence="2" id="KW-0694">RNA-binding</keyword>
<accession>A0ABP1PY67</accession>
<gene>
    <name evidence="5" type="ORF">ODALV1_LOCUS5183</name>
</gene>
<sequence length="137" mass="15740">MASGFPEWSTDLSKSYQSLSLGSSIWSVESDPRVLLRRQKQIDYGKSTAGYHNYLSAVPKPKRNIQQPETPDKFQVCSRRSFDAQIKIWRLLLHSWDDDEEDDASARREKRRKYNNSEGTASSENSMSVEDDTTTES</sequence>
<protein>
    <recommendedName>
        <fullName evidence="4">Histone RNA hairpin-binding protein RNA-binding domain-containing protein</fullName>
    </recommendedName>
</protein>
<dbReference type="Pfam" id="PF15247">
    <property type="entry name" value="SLBP_RNA_bind"/>
    <property type="match status" value="1"/>
</dbReference>
<dbReference type="InterPro" id="IPR029344">
    <property type="entry name" value="SLBP_RNA_bind"/>
</dbReference>
<evidence type="ECO:0000259" key="4">
    <source>
        <dbReference type="Pfam" id="PF15247"/>
    </source>
</evidence>
<comment type="caution">
    <text evidence="5">The sequence shown here is derived from an EMBL/GenBank/DDBJ whole genome shotgun (WGS) entry which is preliminary data.</text>
</comment>
<feature type="compositionally biased region" description="Polar residues" evidence="3">
    <location>
        <begin position="116"/>
        <end position="128"/>
    </location>
</feature>
<dbReference type="Gene3D" id="1.10.8.1120">
    <property type="entry name" value="Histone RNA hairpin-binding protein RNA-binding domain"/>
    <property type="match status" value="1"/>
</dbReference>
<evidence type="ECO:0000313" key="6">
    <source>
        <dbReference type="Proteomes" id="UP001642540"/>
    </source>
</evidence>
<dbReference type="PANTHER" id="PTHR17408">
    <property type="entry name" value="HISTONE RNA HAIRPIN-BINDING PROTEIN"/>
    <property type="match status" value="1"/>
</dbReference>
<proteinExistence type="inferred from homology"/>
<evidence type="ECO:0000256" key="3">
    <source>
        <dbReference type="SAM" id="MobiDB-lite"/>
    </source>
</evidence>
<feature type="domain" description="Histone RNA hairpin-binding protein RNA-binding" evidence="4">
    <location>
        <begin position="31"/>
        <end position="98"/>
    </location>
</feature>
<evidence type="ECO:0000313" key="5">
    <source>
        <dbReference type="EMBL" id="CAL8082366.1"/>
    </source>
</evidence>
<dbReference type="EMBL" id="CAXLJM020000015">
    <property type="protein sequence ID" value="CAL8082366.1"/>
    <property type="molecule type" value="Genomic_DNA"/>
</dbReference>
<dbReference type="InterPro" id="IPR026502">
    <property type="entry name" value="SLBP1/SLBP2"/>
</dbReference>
<dbReference type="InterPro" id="IPR038294">
    <property type="entry name" value="SLBP_RNA_bind_sf"/>
</dbReference>
<reference evidence="5 6" key="1">
    <citation type="submission" date="2024-08" db="EMBL/GenBank/DDBJ databases">
        <authorList>
            <person name="Cucini C."/>
            <person name="Frati F."/>
        </authorList>
    </citation>
    <scope>NUCLEOTIDE SEQUENCE [LARGE SCALE GENOMIC DNA]</scope>
</reference>
<dbReference type="PANTHER" id="PTHR17408:SF0">
    <property type="entry name" value="HISTONE RNA HAIRPIN-BINDING PROTEIN"/>
    <property type="match status" value="1"/>
</dbReference>
<evidence type="ECO:0000256" key="2">
    <source>
        <dbReference type="ARBA" id="ARBA00022884"/>
    </source>
</evidence>
<name>A0ABP1PY67_9HEXA</name>
<organism evidence="5 6">
    <name type="scientific">Orchesella dallaii</name>
    <dbReference type="NCBI Taxonomy" id="48710"/>
    <lineage>
        <taxon>Eukaryota</taxon>
        <taxon>Metazoa</taxon>
        <taxon>Ecdysozoa</taxon>
        <taxon>Arthropoda</taxon>
        <taxon>Hexapoda</taxon>
        <taxon>Collembola</taxon>
        <taxon>Entomobryomorpha</taxon>
        <taxon>Entomobryoidea</taxon>
        <taxon>Orchesellidae</taxon>
        <taxon>Orchesellinae</taxon>
        <taxon>Orchesella</taxon>
    </lineage>
</organism>
<evidence type="ECO:0000256" key="1">
    <source>
        <dbReference type="ARBA" id="ARBA00006151"/>
    </source>
</evidence>
<comment type="similarity">
    <text evidence="1">Belongs to the SLBP family.</text>
</comment>
<dbReference type="Proteomes" id="UP001642540">
    <property type="component" value="Unassembled WGS sequence"/>
</dbReference>
<keyword evidence="6" id="KW-1185">Reference proteome</keyword>